<evidence type="ECO:0000313" key="1">
    <source>
        <dbReference type="EMBL" id="GIN22562.1"/>
    </source>
</evidence>
<proteinExistence type="predicted"/>
<comment type="caution">
    <text evidence="1">The sequence shown here is derived from an EMBL/GenBank/DDBJ whole genome shotgun (WGS) entry which is preliminary data.</text>
</comment>
<dbReference type="Proteomes" id="UP000680279">
    <property type="component" value="Unassembled WGS sequence"/>
</dbReference>
<dbReference type="EMBL" id="BOQT01000018">
    <property type="protein sequence ID" value="GIN22562.1"/>
    <property type="molecule type" value="Genomic_DNA"/>
</dbReference>
<organism evidence="1 2">
    <name type="scientific">Siminovitchia fordii</name>
    <dbReference type="NCBI Taxonomy" id="254759"/>
    <lineage>
        <taxon>Bacteria</taxon>
        <taxon>Bacillati</taxon>
        <taxon>Bacillota</taxon>
        <taxon>Bacilli</taxon>
        <taxon>Bacillales</taxon>
        <taxon>Bacillaceae</taxon>
        <taxon>Siminovitchia</taxon>
    </lineage>
</organism>
<evidence type="ECO:0000313" key="2">
    <source>
        <dbReference type="Proteomes" id="UP000680279"/>
    </source>
</evidence>
<evidence type="ECO:0008006" key="3">
    <source>
        <dbReference type="Google" id="ProtNLM"/>
    </source>
</evidence>
<reference evidence="1 2" key="1">
    <citation type="submission" date="2021-03" db="EMBL/GenBank/DDBJ databases">
        <title>Antimicrobial resistance genes in bacteria isolated from Japanese honey, and their potential for conferring macrolide and lincosamide resistance in the American foulbrood pathogen Paenibacillus larvae.</title>
        <authorList>
            <person name="Okamoto M."/>
            <person name="Kumagai M."/>
            <person name="Kanamori H."/>
            <person name="Takamatsu D."/>
        </authorList>
    </citation>
    <scope>NUCLEOTIDE SEQUENCE [LARGE SCALE GENOMIC DNA]</scope>
    <source>
        <strain evidence="1 2">J1TS3</strain>
    </source>
</reference>
<protein>
    <recommendedName>
        <fullName evidence="3">Phage protein</fullName>
    </recommendedName>
</protein>
<keyword evidence="2" id="KW-1185">Reference proteome</keyword>
<sequence>MYLWDCYAVSVDYDPTGLVVARDEEAAIEKFKNQLAEAHIWHGSVSAEKVDEIGGYKITLTKVK</sequence>
<gene>
    <name evidence="1" type="ORF">J1TS3_36960</name>
</gene>
<accession>A0ABQ4KC10</accession>
<dbReference type="RefSeq" id="WP_212963680.1">
    <property type="nucleotide sequence ID" value="NZ_BOQT01000018.1"/>
</dbReference>
<name>A0ABQ4KC10_9BACI</name>